<organism evidence="3 4">
    <name type="scientific">Iphiclides podalirius</name>
    <name type="common">scarce swallowtail</name>
    <dbReference type="NCBI Taxonomy" id="110791"/>
    <lineage>
        <taxon>Eukaryota</taxon>
        <taxon>Metazoa</taxon>
        <taxon>Ecdysozoa</taxon>
        <taxon>Arthropoda</taxon>
        <taxon>Hexapoda</taxon>
        <taxon>Insecta</taxon>
        <taxon>Pterygota</taxon>
        <taxon>Neoptera</taxon>
        <taxon>Endopterygota</taxon>
        <taxon>Lepidoptera</taxon>
        <taxon>Glossata</taxon>
        <taxon>Ditrysia</taxon>
        <taxon>Papilionoidea</taxon>
        <taxon>Papilionidae</taxon>
        <taxon>Papilioninae</taxon>
        <taxon>Iphiclides</taxon>
    </lineage>
</organism>
<feature type="chain" id="PRO_5045078190" evidence="2">
    <location>
        <begin position="17"/>
        <end position="372"/>
    </location>
</feature>
<evidence type="ECO:0000256" key="1">
    <source>
        <dbReference type="SAM" id="Coils"/>
    </source>
</evidence>
<keyword evidence="4" id="KW-1185">Reference proteome</keyword>
<dbReference type="Proteomes" id="UP000837857">
    <property type="component" value="Chromosome 28"/>
</dbReference>
<feature type="coiled-coil region" evidence="1">
    <location>
        <begin position="210"/>
        <end position="278"/>
    </location>
</feature>
<evidence type="ECO:0000256" key="2">
    <source>
        <dbReference type="SAM" id="SignalP"/>
    </source>
</evidence>
<evidence type="ECO:0000313" key="3">
    <source>
        <dbReference type="EMBL" id="CAH2061801.1"/>
    </source>
</evidence>
<dbReference type="Gene3D" id="1.20.5.170">
    <property type="match status" value="1"/>
</dbReference>
<keyword evidence="1" id="KW-0175">Coiled coil</keyword>
<protein>
    <submittedName>
        <fullName evidence="3">Uncharacterized protein</fullName>
    </submittedName>
</protein>
<reference evidence="3" key="1">
    <citation type="submission" date="2022-03" db="EMBL/GenBank/DDBJ databases">
        <authorList>
            <person name="Martin H S."/>
        </authorList>
    </citation>
    <scope>NUCLEOTIDE SEQUENCE</scope>
</reference>
<feature type="signal peptide" evidence="2">
    <location>
        <begin position="1"/>
        <end position="16"/>
    </location>
</feature>
<evidence type="ECO:0000313" key="4">
    <source>
        <dbReference type="Proteomes" id="UP000837857"/>
    </source>
</evidence>
<gene>
    <name evidence="3" type="ORF">IPOD504_LOCUS11465</name>
</gene>
<feature type="non-terminal residue" evidence="3">
    <location>
        <position position="372"/>
    </location>
</feature>
<name>A0ABN8IQS6_9NEOP</name>
<dbReference type="EMBL" id="OW152840">
    <property type="protein sequence ID" value="CAH2061801.1"/>
    <property type="molecule type" value="Genomic_DNA"/>
</dbReference>
<sequence>MRVFAILAIIVASVAARGSGPYLPSGWKPDGPAFYLPSEVQKPKEKLIQENVIQESEASGSNSFQEYGPPKVEEISLELSKQGLPDAITEQTFAVIDVKAKQVDEEKIALTENQVFAEDSEGKSNEQSLVQEIAPVTEALPIVAQITTLAETEENVENIDTQLDFEATTQFIDETTTIIAQTKSQPVQLETADVETEQKITENKDRGQTVKSLQQENDNANSDIVSTIEERLQVQEIQTVKEEIQQVDTEVKRVETEIQKVETQVQNFETEVKNVEHLVQNIPELLTNIDNEVKEQQAENLQQISETKAIQETSGSLEQAPEGFLEYGPPGFKEYGPPKEDLLRTIYEVIPPELQSIESDYARRRRFSPKLR</sequence>
<accession>A0ABN8IQS6</accession>
<keyword evidence="2" id="KW-0732">Signal</keyword>
<proteinExistence type="predicted"/>